<feature type="transmembrane region" description="Helical" evidence="1">
    <location>
        <begin position="58"/>
        <end position="77"/>
    </location>
</feature>
<evidence type="ECO:0000313" key="4">
    <source>
        <dbReference type="Proteomes" id="UP000790580"/>
    </source>
</evidence>
<sequence length="177" mass="21313">MSNKKELSIKGTVRLEDFTKYNDYHSKKTTNAYFFLFFFCYWAILLLLELLMQDNFLFYIPKWVLALIMSLITIYSVKKSIKKRAIKEYESDQRIKNEISYTFSNEGINQHAGLSNNFYEWREIYLAKEHEKMFLLYTSKHKAIILPKRFFELNDDMDLFKMIVSNNIVESSKMKLK</sequence>
<evidence type="ECO:0000313" key="3">
    <source>
        <dbReference type="EMBL" id="MBU9722366.1"/>
    </source>
</evidence>
<dbReference type="EMBL" id="JAHQCR010000051">
    <property type="protein sequence ID" value="MBU9722366.1"/>
    <property type="molecule type" value="Genomic_DNA"/>
</dbReference>
<evidence type="ECO:0000256" key="1">
    <source>
        <dbReference type="SAM" id="Phobius"/>
    </source>
</evidence>
<keyword evidence="1" id="KW-0472">Membrane</keyword>
<protein>
    <submittedName>
        <fullName evidence="3">YcxB family protein</fullName>
    </submittedName>
</protein>
<dbReference type="RefSeq" id="WP_088077262.1">
    <property type="nucleotide sequence ID" value="NZ_JAHQCR010000051.1"/>
</dbReference>
<gene>
    <name evidence="3" type="ORF">KS407_13085</name>
</gene>
<dbReference type="Pfam" id="PF14317">
    <property type="entry name" value="YcxB"/>
    <property type="match status" value="1"/>
</dbReference>
<reference evidence="3 4" key="1">
    <citation type="submission" date="2021-06" db="EMBL/GenBank/DDBJ databases">
        <title>Bacillus sp. RD4P76, an endophyte from a halophyte.</title>
        <authorList>
            <person name="Sun J.-Q."/>
        </authorList>
    </citation>
    <scope>NUCLEOTIDE SEQUENCE [LARGE SCALE GENOMIC DNA]</scope>
    <source>
        <strain evidence="3 4">JCM 17098</strain>
    </source>
</reference>
<evidence type="ECO:0000259" key="2">
    <source>
        <dbReference type="Pfam" id="PF14317"/>
    </source>
</evidence>
<dbReference type="InterPro" id="IPR025588">
    <property type="entry name" value="YcxB-like_C"/>
</dbReference>
<dbReference type="Proteomes" id="UP000790580">
    <property type="component" value="Unassembled WGS sequence"/>
</dbReference>
<organism evidence="3 4">
    <name type="scientific">Evansella alkalicola</name>
    <dbReference type="NCBI Taxonomy" id="745819"/>
    <lineage>
        <taxon>Bacteria</taxon>
        <taxon>Bacillati</taxon>
        <taxon>Bacillota</taxon>
        <taxon>Bacilli</taxon>
        <taxon>Bacillales</taxon>
        <taxon>Bacillaceae</taxon>
        <taxon>Evansella</taxon>
    </lineage>
</organism>
<accession>A0ABS6JUV3</accession>
<keyword evidence="4" id="KW-1185">Reference proteome</keyword>
<feature type="domain" description="YcxB-like C-terminal" evidence="2">
    <location>
        <begin position="103"/>
        <end position="161"/>
    </location>
</feature>
<name>A0ABS6JUV3_9BACI</name>
<feature type="transmembrane region" description="Helical" evidence="1">
    <location>
        <begin position="32"/>
        <end position="52"/>
    </location>
</feature>
<keyword evidence="1" id="KW-0812">Transmembrane</keyword>
<comment type="caution">
    <text evidence="3">The sequence shown here is derived from an EMBL/GenBank/DDBJ whole genome shotgun (WGS) entry which is preliminary data.</text>
</comment>
<keyword evidence="1" id="KW-1133">Transmembrane helix</keyword>
<proteinExistence type="predicted"/>